<dbReference type="PANTHER" id="PTHR12121:SF36">
    <property type="entry name" value="ENDONUCLEASE_EXONUCLEASE_PHOSPHATASE DOMAIN-CONTAINING PROTEIN"/>
    <property type="match status" value="1"/>
</dbReference>
<dbReference type="GO" id="GO:0004519">
    <property type="term" value="F:endonuclease activity"/>
    <property type="evidence" value="ECO:0007669"/>
    <property type="project" value="UniProtKB-KW"/>
</dbReference>
<evidence type="ECO:0000256" key="1">
    <source>
        <dbReference type="SAM" id="SignalP"/>
    </source>
</evidence>
<dbReference type="PANTHER" id="PTHR12121">
    <property type="entry name" value="CARBON CATABOLITE REPRESSOR PROTEIN 4"/>
    <property type="match status" value="1"/>
</dbReference>
<evidence type="ECO:0000313" key="3">
    <source>
        <dbReference type="EMBL" id="MBX7489631.1"/>
    </source>
</evidence>
<organism evidence="3 4">
    <name type="scientific">Qipengyuania pacifica</name>
    <dbReference type="NCBI Taxonomy" id="2860199"/>
    <lineage>
        <taxon>Bacteria</taxon>
        <taxon>Pseudomonadati</taxon>
        <taxon>Pseudomonadota</taxon>
        <taxon>Alphaproteobacteria</taxon>
        <taxon>Sphingomonadales</taxon>
        <taxon>Erythrobacteraceae</taxon>
        <taxon>Qipengyuania</taxon>
    </lineage>
</organism>
<dbReference type="RefSeq" id="WP_221598732.1">
    <property type="nucleotide sequence ID" value="NZ_JAIGNQ010000004.1"/>
</dbReference>
<gene>
    <name evidence="3" type="ORF">K3177_14010</name>
</gene>
<dbReference type="EMBL" id="JAIGNQ010000004">
    <property type="protein sequence ID" value="MBX7489631.1"/>
    <property type="molecule type" value="Genomic_DNA"/>
</dbReference>
<keyword evidence="3" id="KW-0378">Hydrolase</keyword>
<dbReference type="CDD" id="cd09083">
    <property type="entry name" value="EEP-1"/>
    <property type="match status" value="1"/>
</dbReference>
<dbReference type="InterPro" id="IPR036691">
    <property type="entry name" value="Endo/exonu/phosph_ase_sf"/>
</dbReference>
<feature type="chain" id="PRO_5045487486" evidence="1">
    <location>
        <begin position="23"/>
        <end position="291"/>
    </location>
</feature>
<protein>
    <submittedName>
        <fullName evidence="3">Endonuclease/exonuclease/phosphatase family protein</fullName>
    </submittedName>
</protein>
<keyword evidence="1" id="KW-0732">Signal</keyword>
<proteinExistence type="predicted"/>
<evidence type="ECO:0000313" key="4">
    <source>
        <dbReference type="Proteomes" id="UP000776651"/>
    </source>
</evidence>
<comment type="caution">
    <text evidence="3">The sequence shown here is derived from an EMBL/GenBank/DDBJ whole genome shotgun (WGS) entry which is preliminary data.</text>
</comment>
<evidence type="ECO:0000259" key="2">
    <source>
        <dbReference type="Pfam" id="PF03372"/>
    </source>
</evidence>
<dbReference type="Gene3D" id="3.60.10.10">
    <property type="entry name" value="Endonuclease/exonuclease/phosphatase"/>
    <property type="match status" value="1"/>
</dbReference>
<feature type="domain" description="Endonuclease/exonuclease/phosphatase" evidence="2">
    <location>
        <begin position="36"/>
        <end position="279"/>
    </location>
</feature>
<feature type="signal peptide" evidence="1">
    <location>
        <begin position="1"/>
        <end position="22"/>
    </location>
</feature>
<reference evidence="3 4" key="1">
    <citation type="submission" date="2021-08" db="EMBL/GenBank/DDBJ databases">
        <title>Comparative Genomics Analysis of the Genus Qipengyuania Reveals Extensive Genetic Diversity and Metabolic Versatility, Including the Description of Fifteen Novel Species.</title>
        <authorList>
            <person name="Liu Y."/>
        </authorList>
    </citation>
    <scope>NUCLEOTIDE SEQUENCE [LARGE SCALE GENOMIC DNA]</scope>
    <source>
        <strain evidence="3 4">GH25</strain>
    </source>
</reference>
<accession>A0ABS7JHX4</accession>
<keyword evidence="3" id="KW-0255">Endonuclease</keyword>
<name>A0ABS7JHX4_9SPHN</name>
<dbReference type="Proteomes" id="UP000776651">
    <property type="component" value="Unassembled WGS sequence"/>
</dbReference>
<dbReference type="SUPFAM" id="SSF56219">
    <property type="entry name" value="DNase I-like"/>
    <property type="match status" value="1"/>
</dbReference>
<dbReference type="InterPro" id="IPR050410">
    <property type="entry name" value="CCR4/nocturin_mRNA_transcr"/>
</dbReference>
<sequence>MTRLYAALVLIGMLLIAGCMHAPTAKTEREAQLDVMTYNIRLDLASDGPNAWSERRTLVRDLIRYEAPAILGMQEVLLPQKRYLEKTLPAYSFIGVGRDDGEEAGEFSPLAWRRDMFEMTDSGTFWLSPTPDVPGKGWDAAYPRIAAWAILERRDGRGKLRVLNTHFDHVGAAAKVNAAKLILNWINAGPGKGLPTIVMGDFNSDPDSEAYQVLTSGALVDSRSASIAPPYGPPGTFTGFDITQDPRAAVDHIFLSPGILVDRFAVITQHWGGRLPSDHYPVSVVLRLPDS</sequence>
<dbReference type="PROSITE" id="PS51257">
    <property type="entry name" value="PROKAR_LIPOPROTEIN"/>
    <property type="match status" value="1"/>
</dbReference>
<keyword evidence="4" id="KW-1185">Reference proteome</keyword>
<dbReference type="InterPro" id="IPR005135">
    <property type="entry name" value="Endo/exonuclease/phosphatase"/>
</dbReference>
<dbReference type="Pfam" id="PF03372">
    <property type="entry name" value="Exo_endo_phos"/>
    <property type="match status" value="1"/>
</dbReference>
<keyword evidence="3" id="KW-0540">Nuclease</keyword>